<reference evidence="12" key="1">
    <citation type="submission" date="2019-02" db="EMBL/GenBank/DDBJ databases">
        <title>Draft genome sequence of Muricauda sp. 176CP4-71.</title>
        <authorList>
            <person name="Park J.-S."/>
        </authorList>
    </citation>
    <scope>NUCLEOTIDE SEQUENCE [LARGE SCALE GENOMIC DNA]</scope>
    <source>
        <strain evidence="12">176GS2-150</strain>
    </source>
</reference>
<feature type="transmembrane region" description="Helical" evidence="10">
    <location>
        <begin position="140"/>
        <end position="161"/>
    </location>
</feature>
<comment type="caution">
    <text evidence="11">The sequence shown here is derived from an EMBL/GenBank/DDBJ whole genome shotgun (WGS) entry which is preliminary data.</text>
</comment>
<comment type="subcellular location">
    <subcellularLocation>
        <location evidence="1">Cell inner membrane</location>
        <topology evidence="1">Multi-pass membrane protein</topology>
    </subcellularLocation>
</comment>
<dbReference type="NCBIfam" id="TIGR00797">
    <property type="entry name" value="matE"/>
    <property type="match status" value="1"/>
</dbReference>
<feature type="transmembrane region" description="Helical" evidence="10">
    <location>
        <begin position="206"/>
        <end position="231"/>
    </location>
</feature>
<keyword evidence="6 10" id="KW-1133">Transmembrane helix</keyword>
<keyword evidence="5 10" id="KW-0812">Transmembrane</keyword>
<name>A0ABY1WSV8_9GAMM</name>
<evidence type="ECO:0000256" key="3">
    <source>
        <dbReference type="ARBA" id="ARBA00022449"/>
    </source>
</evidence>
<evidence type="ECO:0000256" key="2">
    <source>
        <dbReference type="ARBA" id="ARBA00022448"/>
    </source>
</evidence>
<dbReference type="InterPro" id="IPR002528">
    <property type="entry name" value="MATE_fam"/>
</dbReference>
<evidence type="ECO:0000313" key="12">
    <source>
        <dbReference type="Proteomes" id="UP000292544"/>
    </source>
</evidence>
<feature type="transmembrane region" description="Helical" evidence="10">
    <location>
        <begin position="270"/>
        <end position="290"/>
    </location>
</feature>
<evidence type="ECO:0000256" key="8">
    <source>
        <dbReference type="ARBA" id="ARBA00023136"/>
    </source>
</evidence>
<organism evidence="11 12">
    <name type="scientific">Corallincola spongiicola</name>
    <dbReference type="NCBI Taxonomy" id="2520508"/>
    <lineage>
        <taxon>Bacteria</taxon>
        <taxon>Pseudomonadati</taxon>
        <taxon>Pseudomonadota</taxon>
        <taxon>Gammaproteobacteria</taxon>
        <taxon>Alteromonadales</taxon>
        <taxon>Psychromonadaceae</taxon>
        <taxon>Corallincola</taxon>
    </lineage>
</organism>
<accession>A0ABY1WSV8</accession>
<dbReference type="PANTHER" id="PTHR43298">
    <property type="entry name" value="MULTIDRUG RESISTANCE PROTEIN NORM-RELATED"/>
    <property type="match status" value="1"/>
</dbReference>
<feature type="transmembrane region" description="Helical" evidence="10">
    <location>
        <begin position="334"/>
        <end position="357"/>
    </location>
</feature>
<evidence type="ECO:0000256" key="10">
    <source>
        <dbReference type="SAM" id="Phobius"/>
    </source>
</evidence>
<proteinExistence type="predicted"/>
<keyword evidence="8 10" id="KW-0472">Membrane</keyword>
<feature type="transmembrane region" description="Helical" evidence="10">
    <location>
        <begin position="45"/>
        <end position="74"/>
    </location>
</feature>
<evidence type="ECO:0000256" key="4">
    <source>
        <dbReference type="ARBA" id="ARBA00022475"/>
    </source>
</evidence>
<gene>
    <name evidence="11" type="ORF">EXY25_00860</name>
</gene>
<evidence type="ECO:0000256" key="1">
    <source>
        <dbReference type="ARBA" id="ARBA00004429"/>
    </source>
</evidence>
<dbReference type="RefSeq" id="WP_130565384.1">
    <property type="nucleotide sequence ID" value="NZ_SHLY01000001.1"/>
</dbReference>
<feature type="transmembrane region" description="Helical" evidence="10">
    <location>
        <begin position="243"/>
        <end position="264"/>
    </location>
</feature>
<keyword evidence="4" id="KW-1003">Cell membrane</keyword>
<keyword evidence="12" id="KW-1185">Reference proteome</keyword>
<dbReference type="InterPro" id="IPR050222">
    <property type="entry name" value="MATE_MdtK"/>
</dbReference>
<dbReference type="EMBL" id="SHLY01000001">
    <property type="protein sequence ID" value="TAA47833.1"/>
    <property type="molecule type" value="Genomic_DNA"/>
</dbReference>
<sequence length="459" mass="49032">MLRTIKTRQSRQLFTLALPLMVQALLASSMSFVDALMVGQLGEQVIAALGNAIQLILFCHILLAAIEGGGAVLLAQYHGSGQNRKLGSLLSSLCLVGVVCGLLIAILFINAGEWLASILTLEMWQAPQHGLAVAPLTGNYLSIIGWSMPFVVVGAILSCAFQSTGDTRTPVKISIAFNLLNIIGNWLLIFGAAIPAVSEPLFTPMGYIGAAISTAVTGSGASIVILWLAAGKKRPWHGQLHRPSFAALGKVFHIGLPMSVDGFFWQSARVFYTVVMNAIGAKAFAVYVIVRTLKALLMLPMEGLNSASQILIGQILGKGKFQRAKIASKHSIQLVLLVTTLPVAAILIGADLFLQLYEIAPDTAENARICIYILAISLYATAINSVVPAILTSGGDTYSSMNITLACFLLVGAPSAWLLGITFEYGLIGAFIGISLEEVAKAVVFIWRLNQQRWLRQLA</sequence>
<evidence type="ECO:0000256" key="6">
    <source>
        <dbReference type="ARBA" id="ARBA00022989"/>
    </source>
</evidence>
<dbReference type="InterPro" id="IPR048279">
    <property type="entry name" value="MdtK-like"/>
</dbReference>
<evidence type="ECO:0000256" key="9">
    <source>
        <dbReference type="ARBA" id="ARBA00031636"/>
    </source>
</evidence>
<dbReference type="Pfam" id="PF01554">
    <property type="entry name" value="MatE"/>
    <property type="match status" value="2"/>
</dbReference>
<dbReference type="PIRSF" id="PIRSF006603">
    <property type="entry name" value="DinF"/>
    <property type="match status" value="1"/>
</dbReference>
<feature type="transmembrane region" description="Helical" evidence="10">
    <location>
        <begin position="403"/>
        <end position="421"/>
    </location>
</feature>
<keyword evidence="3" id="KW-0050">Antiport</keyword>
<feature type="transmembrane region" description="Helical" evidence="10">
    <location>
        <begin position="369"/>
        <end position="391"/>
    </location>
</feature>
<evidence type="ECO:0000256" key="7">
    <source>
        <dbReference type="ARBA" id="ARBA00023065"/>
    </source>
</evidence>
<feature type="transmembrane region" description="Helical" evidence="10">
    <location>
        <begin position="86"/>
        <end position="109"/>
    </location>
</feature>
<dbReference type="Proteomes" id="UP000292544">
    <property type="component" value="Unassembled WGS sequence"/>
</dbReference>
<protein>
    <recommendedName>
        <fullName evidence="9">Multidrug-efflux transporter</fullName>
    </recommendedName>
</protein>
<dbReference type="PANTHER" id="PTHR43298:SF2">
    <property type="entry name" value="FMN_FAD EXPORTER YEEO-RELATED"/>
    <property type="match status" value="1"/>
</dbReference>
<evidence type="ECO:0000313" key="11">
    <source>
        <dbReference type="EMBL" id="TAA47833.1"/>
    </source>
</evidence>
<keyword evidence="7" id="KW-0406">Ion transport</keyword>
<evidence type="ECO:0000256" key="5">
    <source>
        <dbReference type="ARBA" id="ARBA00022692"/>
    </source>
</evidence>
<feature type="transmembrane region" description="Helical" evidence="10">
    <location>
        <begin position="427"/>
        <end position="447"/>
    </location>
</feature>
<keyword evidence="2" id="KW-0813">Transport</keyword>
<feature type="transmembrane region" description="Helical" evidence="10">
    <location>
        <begin position="173"/>
        <end position="194"/>
    </location>
</feature>